<evidence type="ECO:0000313" key="2">
    <source>
        <dbReference type="Proteomes" id="UP000005239"/>
    </source>
</evidence>
<name>A0A2A6B2J9_PRIPA</name>
<accession>A0A2A6B2J9</accession>
<dbReference type="Proteomes" id="UP000005239">
    <property type="component" value="Unassembled WGS sequence"/>
</dbReference>
<gene>
    <name evidence="1" type="primary">WBGene00283717</name>
</gene>
<accession>A0A8R1Z5K4</accession>
<dbReference type="AlphaFoldDB" id="A0A2A6B2J9"/>
<reference evidence="2" key="1">
    <citation type="journal article" date="2008" name="Nat. Genet.">
        <title>The Pristionchus pacificus genome provides a unique perspective on nematode lifestyle and parasitism.</title>
        <authorList>
            <person name="Dieterich C."/>
            <person name="Clifton S.W."/>
            <person name="Schuster L.N."/>
            <person name="Chinwalla A."/>
            <person name="Delehaunty K."/>
            <person name="Dinkelacker I."/>
            <person name="Fulton L."/>
            <person name="Fulton R."/>
            <person name="Godfrey J."/>
            <person name="Minx P."/>
            <person name="Mitreva M."/>
            <person name="Roeseler W."/>
            <person name="Tian H."/>
            <person name="Witte H."/>
            <person name="Yang S.P."/>
            <person name="Wilson R.K."/>
            <person name="Sommer R.J."/>
        </authorList>
    </citation>
    <scope>NUCLEOTIDE SEQUENCE [LARGE SCALE GENOMIC DNA]</scope>
    <source>
        <strain evidence="2">PS312</strain>
    </source>
</reference>
<dbReference type="EnsemblMetazoa" id="PPA45348.1">
    <property type="protein sequence ID" value="PPA45348.1"/>
    <property type="gene ID" value="WBGene00283717"/>
</dbReference>
<proteinExistence type="predicted"/>
<organism evidence="1 2">
    <name type="scientific">Pristionchus pacificus</name>
    <name type="common">Parasitic nematode worm</name>
    <dbReference type="NCBI Taxonomy" id="54126"/>
    <lineage>
        <taxon>Eukaryota</taxon>
        <taxon>Metazoa</taxon>
        <taxon>Ecdysozoa</taxon>
        <taxon>Nematoda</taxon>
        <taxon>Chromadorea</taxon>
        <taxon>Rhabditida</taxon>
        <taxon>Rhabditina</taxon>
        <taxon>Diplogasteromorpha</taxon>
        <taxon>Diplogasteroidea</taxon>
        <taxon>Neodiplogasteridae</taxon>
        <taxon>Pristionchus</taxon>
    </lineage>
</organism>
<sequence length="60" mass="6515">MLTVIGCECTARAFALSVDRWRLLALNKNGYQKAVLLSSLSISEVNILWPGTRSGSTSKS</sequence>
<keyword evidence="2" id="KW-1185">Reference proteome</keyword>
<evidence type="ECO:0000313" key="1">
    <source>
        <dbReference type="EnsemblMetazoa" id="PPA45348.1"/>
    </source>
</evidence>
<protein>
    <submittedName>
        <fullName evidence="1">Uncharacterized protein</fullName>
    </submittedName>
</protein>
<reference evidence="1" key="2">
    <citation type="submission" date="2022-06" db="UniProtKB">
        <authorList>
            <consortium name="EnsemblMetazoa"/>
        </authorList>
    </citation>
    <scope>IDENTIFICATION</scope>
    <source>
        <strain evidence="1">PS312</strain>
    </source>
</reference>